<protein>
    <submittedName>
        <fullName evidence="1">Uncharacterized protein</fullName>
    </submittedName>
</protein>
<evidence type="ECO:0000313" key="2">
    <source>
        <dbReference type="Proteomes" id="UP001164743"/>
    </source>
</evidence>
<organism evidence="1 2">
    <name type="scientific">Puccinia triticina</name>
    <dbReference type="NCBI Taxonomy" id="208348"/>
    <lineage>
        <taxon>Eukaryota</taxon>
        <taxon>Fungi</taxon>
        <taxon>Dikarya</taxon>
        <taxon>Basidiomycota</taxon>
        <taxon>Pucciniomycotina</taxon>
        <taxon>Pucciniomycetes</taxon>
        <taxon>Pucciniales</taxon>
        <taxon>Pucciniaceae</taxon>
        <taxon>Puccinia</taxon>
    </lineage>
</organism>
<reference evidence="1" key="1">
    <citation type="submission" date="2022-10" db="EMBL/GenBank/DDBJ databases">
        <title>Puccinia triticina Genome sequencing and assembly.</title>
        <authorList>
            <person name="Li C."/>
        </authorList>
    </citation>
    <scope>NUCLEOTIDE SEQUENCE</scope>
    <source>
        <strain evidence="1">Pt15</strain>
    </source>
</reference>
<dbReference type="Proteomes" id="UP001164743">
    <property type="component" value="Chromosome 9A"/>
</dbReference>
<proteinExistence type="predicted"/>
<gene>
    <name evidence="1" type="ORF">PtA15_9A172</name>
</gene>
<evidence type="ECO:0000313" key="1">
    <source>
        <dbReference type="EMBL" id="WAQ88047.1"/>
    </source>
</evidence>
<name>A0ABY7CZA5_9BASI</name>
<dbReference type="GeneID" id="77813248"/>
<dbReference type="EMBL" id="CP110429">
    <property type="protein sequence ID" value="WAQ88047.1"/>
    <property type="molecule type" value="Genomic_DNA"/>
</dbReference>
<keyword evidence="2" id="KW-1185">Reference proteome</keyword>
<sequence length="76" mass="8340">MAPHQRLQPWVVSGCNDSELPKSWGRPPGQLHDNPPCRIAPKWLRVCLGAPLWVAPRHGGQMQLRVAASGECHQGA</sequence>
<dbReference type="RefSeq" id="XP_053023602.1">
    <property type="nucleotide sequence ID" value="XM_053172353.1"/>
</dbReference>
<accession>A0ABY7CZA5</accession>